<organism evidence="1">
    <name type="scientific">Terrestrivirus sp</name>
    <dbReference type="NCBI Taxonomy" id="2487775"/>
    <lineage>
        <taxon>Viruses</taxon>
        <taxon>Varidnaviria</taxon>
        <taxon>Bamfordvirae</taxon>
        <taxon>Nucleocytoviricota</taxon>
        <taxon>Megaviricetes</taxon>
        <taxon>Imitervirales</taxon>
        <taxon>Mimiviridae</taxon>
        <taxon>Klosneuvirinae</taxon>
    </lineage>
</organism>
<accession>A0A3G4ZMM8</accession>
<dbReference type="EMBL" id="MK071979">
    <property type="protein sequence ID" value="AYV75301.1"/>
    <property type="molecule type" value="Genomic_DNA"/>
</dbReference>
<evidence type="ECO:0000313" key="1">
    <source>
        <dbReference type="EMBL" id="AYV75301.1"/>
    </source>
</evidence>
<proteinExistence type="predicted"/>
<gene>
    <name evidence="1" type="ORF">Terrestrivirus1_175</name>
</gene>
<protein>
    <submittedName>
        <fullName evidence="1">Uncharacterized protein</fullName>
    </submittedName>
</protein>
<name>A0A3G4ZMM8_9VIRU</name>
<sequence>MGKTRVCKVCSVLVTSPDKYKKYNGYCHACFQKHLGVVHLSFACSRCGTTGGIIRAGFMNKLFCTDCMNDKGHICVNIHSACLLDHKCCFCSDKRAFQKEGTYDGYIDGVGDVATLNRWSLYCSACDKFFAQMAGGTGEIYVPASERVEDSDNGDFFS</sequence>
<reference evidence="1" key="1">
    <citation type="submission" date="2018-10" db="EMBL/GenBank/DDBJ databases">
        <title>Hidden diversity of soil giant viruses.</title>
        <authorList>
            <person name="Schulz F."/>
            <person name="Alteio L."/>
            <person name="Goudeau D."/>
            <person name="Ryan E.M."/>
            <person name="Malmstrom R.R."/>
            <person name="Blanchard J."/>
            <person name="Woyke T."/>
        </authorList>
    </citation>
    <scope>NUCLEOTIDE SEQUENCE</scope>
    <source>
        <strain evidence="1">TEV1</strain>
    </source>
</reference>